<accession>A0A444J4M6</accession>
<proteinExistence type="predicted"/>
<evidence type="ECO:0000313" key="2">
    <source>
        <dbReference type="Proteomes" id="UP000287853"/>
    </source>
</evidence>
<sequence>MPPRILPPLASKIQALYQSNNVINTSKKDGCRTGPT</sequence>
<reference evidence="1 2" key="1">
    <citation type="submission" date="2017-01" db="EMBL/GenBank/DDBJ databases">
        <title>The cable genome- insights into the physiology and evolution of filamentous bacteria capable of sulfide oxidation via long distance electron transfer.</title>
        <authorList>
            <person name="Schreiber L."/>
            <person name="Bjerg J.T."/>
            <person name="Boggild A."/>
            <person name="Van De Vossenberg J."/>
            <person name="Meysman F."/>
            <person name="Nielsen L.P."/>
            <person name="Schramm A."/>
            <person name="Kjeldsen K.U."/>
        </authorList>
    </citation>
    <scope>NUCLEOTIDE SEQUENCE [LARGE SCALE GENOMIC DNA]</scope>
    <source>
        <strain evidence="1">MCF</strain>
    </source>
</reference>
<evidence type="ECO:0000313" key="1">
    <source>
        <dbReference type="EMBL" id="RWX47980.1"/>
    </source>
</evidence>
<comment type="caution">
    <text evidence="1">The sequence shown here is derived from an EMBL/GenBank/DDBJ whole genome shotgun (WGS) entry which is preliminary data.</text>
</comment>
<name>A0A444J4M6_9BACT</name>
<dbReference type="EMBL" id="MTKO01000011">
    <property type="protein sequence ID" value="RWX47980.1"/>
    <property type="molecule type" value="Genomic_DNA"/>
</dbReference>
<protein>
    <submittedName>
        <fullName evidence="1">Uncharacterized protein</fullName>
    </submittedName>
</protein>
<dbReference type="Proteomes" id="UP000287853">
    <property type="component" value="Unassembled WGS sequence"/>
</dbReference>
<organism evidence="1 2">
    <name type="scientific">Candidatus Electrothrix aarhusensis</name>
    <dbReference type="NCBI Taxonomy" id="1859131"/>
    <lineage>
        <taxon>Bacteria</taxon>
        <taxon>Pseudomonadati</taxon>
        <taxon>Thermodesulfobacteriota</taxon>
        <taxon>Desulfobulbia</taxon>
        <taxon>Desulfobulbales</taxon>
        <taxon>Desulfobulbaceae</taxon>
        <taxon>Candidatus Electrothrix</taxon>
    </lineage>
</organism>
<keyword evidence="2" id="KW-1185">Reference proteome</keyword>
<gene>
    <name evidence="1" type="ORF">H206_05418</name>
</gene>
<dbReference type="AlphaFoldDB" id="A0A444J4M6"/>